<dbReference type="KEGG" id="ela:UCREL1_10105"/>
<keyword evidence="5 16" id="KW-0227">DNA damage</keyword>
<evidence type="ECO:0000256" key="8">
    <source>
        <dbReference type="ARBA" id="ARBA00022840"/>
    </source>
</evidence>
<dbReference type="PANTHER" id="PTHR47642:SF5">
    <property type="entry name" value="ATP-DEPENDENT DNA HELICASE"/>
    <property type="match status" value="1"/>
</dbReference>
<evidence type="ECO:0000256" key="15">
    <source>
        <dbReference type="ARBA" id="ARBA00048954"/>
    </source>
</evidence>
<dbReference type="GO" id="GO:0005739">
    <property type="term" value="C:mitochondrion"/>
    <property type="evidence" value="ECO:0007669"/>
    <property type="project" value="UniProtKB-SubCell"/>
</dbReference>
<reference evidence="20" key="1">
    <citation type="journal article" date="2013" name="Genome Announc.">
        <title>Draft genome sequence of the grapevine dieback fungus Eutypa lata UCR-EL1.</title>
        <authorList>
            <person name="Blanco-Ulate B."/>
            <person name="Rolshausen P.E."/>
            <person name="Cantu D."/>
        </authorList>
    </citation>
    <scope>NUCLEOTIDE SEQUENCE [LARGE SCALE GENOMIC DNA]</scope>
    <source>
        <strain evidence="20">UCR-EL1</strain>
    </source>
</reference>
<dbReference type="HOGENOM" id="CLU_001613_0_1_1"/>
<evidence type="ECO:0000256" key="2">
    <source>
        <dbReference type="ARBA" id="ARBA00004173"/>
    </source>
</evidence>
<feature type="compositionally biased region" description="Basic and acidic residues" evidence="17">
    <location>
        <begin position="47"/>
        <end position="56"/>
    </location>
</feature>
<dbReference type="GO" id="GO:0016887">
    <property type="term" value="F:ATP hydrolysis activity"/>
    <property type="evidence" value="ECO:0007669"/>
    <property type="project" value="RHEA"/>
</dbReference>
<feature type="region of interest" description="Disordered" evidence="17">
    <location>
        <begin position="552"/>
        <end position="583"/>
    </location>
</feature>
<evidence type="ECO:0000256" key="3">
    <source>
        <dbReference type="ARBA" id="ARBA00004604"/>
    </source>
</evidence>
<name>M7SFF7_EUTLA</name>
<dbReference type="GO" id="GO:0000723">
    <property type="term" value="P:telomere maintenance"/>
    <property type="evidence" value="ECO:0007669"/>
    <property type="project" value="InterPro"/>
</dbReference>
<dbReference type="SUPFAM" id="SSF52540">
    <property type="entry name" value="P-loop containing nucleoside triphosphate hydrolases"/>
    <property type="match status" value="2"/>
</dbReference>
<dbReference type="GO" id="GO:0006281">
    <property type="term" value="P:DNA repair"/>
    <property type="evidence" value="ECO:0007669"/>
    <property type="project" value="UniProtKB-KW"/>
</dbReference>
<gene>
    <name evidence="19" type="ORF">UCREL1_10105</name>
</gene>
<dbReference type="OrthoDB" id="432234at2759"/>
<evidence type="ECO:0000256" key="11">
    <source>
        <dbReference type="ARBA" id="ARBA00023172"/>
    </source>
</evidence>
<evidence type="ECO:0000256" key="1">
    <source>
        <dbReference type="ARBA" id="ARBA00001946"/>
    </source>
</evidence>
<comment type="cofactor">
    <cofactor evidence="1 16">
        <name>Mg(2+)</name>
        <dbReference type="ChEBI" id="CHEBI:18420"/>
    </cofactor>
</comment>
<feature type="region of interest" description="Disordered" evidence="17">
    <location>
        <begin position="385"/>
        <end position="406"/>
    </location>
</feature>
<evidence type="ECO:0000313" key="20">
    <source>
        <dbReference type="Proteomes" id="UP000012174"/>
    </source>
</evidence>
<dbReference type="STRING" id="1287681.M7SFF7"/>
<evidence type="ECO:0000313" key="19">
    <source>
        <dbReference type="EMBL" id="EMR62968.1"/>
    </source>
</evidence>
<dbReference type="Pfam" id="PF21530">
    <property type="entry name" value="Pif1_2B_dom"/>
    <property type="match status" value="1"/>
</dbReference>
<keyword evidence="14" id="KW-0539">Nucleus</keyword>
<keyword evidence="8 16" id="KW-0067">ATP-binding</keyword>
<dbReference type="InterPro" id="IPR051055">
    <property type="entry name" value="PIF1_helicase"/>
</dbReference>
<dbReference type="FunFam" id="3.40.50.300:FF:001226">
    <property type="entry name" value="ATP-dependent DNA helicase PIF1"/>
    <property type="match status" value="1"/>
</dbReference>
<evidence type="ECO:0000259" key="18">
    <source>
        <dbReference type="SMART" id="SM00382"/>
    </source>
</evidence>
<dbReference type="AlphaFoldDB" id="M7SFF7"/>
<dbReference type="Pfam" id="PF05970">
    <property type="entry name" value="PIF1"/>
    <property type="match status" value="1"/>
</dbReference>
<keyword evidence="6 16" id="KW-0378">Hydrolase</keyword>
<dbReference type="Gene3D" id="3.40.50.300">
    <property type="entry name" value="P-loop containing nucleotide triphosphate hydrolases"/>
    <property type="match status" value="1"/>
</dbReference>
<sequence length="583" mass="64320">MFPPLTKKTFHPSNLTGNTLKRQSSENSSSAVPLIAKKRTKLPPGFKSEKEPKRLDEDDTRGTWAGLESQQPTSTPPPNSKKGQLWDMTPSAYKEKQGKLKAASKKSESEVGQATAETHPKSKANASAISLSSEQQQVIDLVIKNKQSVFFTGPAGTGKSVLMRAIIQELKRKWVRDPERLSVTASTGLAACNIGGMTLHSFAGIGLGKEDVPTLVRKIRRNPKAKNRWLRTNTLIIDEVSMVDGDLFDKLAQIARTIRNNGRPWGGIQLIITGDFFQLPPVPDGGGKKDIKFAFEAATWNTSIDHTIGLTQVFRQKDPVRRFESVDSGDPNIRDKLLQHMMSPKTIDLKKGAQVMLIKNLDETLVNGSLGKVIGFSSEAAFAFTTNRDGGEPGDDDAEVDPRSKRKLESYSRDLGGLKDLKEYPIVQFSATDGTHRALLCIPEDWKVELPNGEVQAQRKQLPLILAWALSIHKAQGQTLERVKVDLGKVFEKGQAYVALSRATSQQGLQVLRFDKNKVIAHPRVTNFYNKLYSAESAIKPKKPPTISDFAFQGSTDPLRQKGVPRQVVDLDDDEEAMASAYA</sequence>
<keyword evidence="4 16" id="KW-0547">Nucleotide-binding</keyword>
<evidence type="ECO:0000256" key="5">
    <source>
        <dbReference type="ARBA" id="ARBA00022763"/>
    </source>
</evidence>
<keyword evidence="12 16" id="KW-0234">DNA repair</keyword>
<organism evidence="19 20">
    <name type="scientific">Eutypa lata (strain UCR-EL1)</name>
    <name type="common">Grapevine dieback disease fungus</name>
    <name type="synonym">Eutypa armeniacae</name>
    <dbReference type="NCBI Taxonomy" id="1287681"/>
    <lineage>
        <taxon>Eukaryota</taxon>
        <taxon>Fungi</taxon>
        <taxon>Dikarya</taxon>
        <taxon>Ascomycota</taxon>
        <taxon>Pezizomycotina</taxon>
        <taxon>Sordariomycetes</taxon>
        <taxon>Xylariomycetidae</taxon>
        <taxon>Xylariales</taxon>
        <taxon>Diatrypaceae</taxon>
        <taxon>Eutypa</taxon>
    </lineage>
</organism>
<proteinExistence type="inferred from homology"/>
<comment type="subcellular location">
    <subcellularLocation>
        <location evidence="2">Mitochondrion</location>
    </subcellularLocation>
    <subcellularLocation>
        <location evidence="3">Nucleus</location>
        <location evidence="3">Nucleolus</location>
    </subcellularLocation>
</comment>
<dbReference type="EMBL" id="KB707329">
    <property type="protein sequence ID" value="EMR62968.1"/>
    <property type="molecule type" value="Genomic_DNA"/>
</dbReference>
<keyword evidence="11 16" id="KW-0233">DNA recombination</keyword>
<dbReference type="Proteomes" id="UP000012174">
    <property type="component" value="Unassembled WGS sequence"/>
</dbReference>
<evidence type="ECO:0000256" key="13">
    <source>
        <dbReference type="ARBA" id="ARBA00023235"/>
    </source>
</evidence>
<dbReference type="InterPro" id="IPR027417">
    <property type="entry name" value="P-loop_NTPase"/>
</dbReference>
<dbReference type="OMA" id="WIAAGCH"/>
<dbReference type="CDD" id="cd18037">
    <property type="entry name" value="DEXSc_Pif1_like"/>
    <property type="match status" value="1"/>
</dbReference>
<dbReference type="CDD" id="cd18809">
    <property type="entry name" value="SF1_C_RecD"/>
    <property type="match status" value="1"/>
</dbReference>
<dbReference type="GO" id="GO:0003697">
    <property type="term" value="F:single-stranded DNA binding"/>
    <property type="evidence" value="ECO:0007669"/>
    <property type="project" value="UniProtKB-ARBA"/>
</dbReference>
<evidence type="ECO:0000256" key="12">
    <source>
        <dbReference type="ARBA" id="ARBA00023204"/>
    </source>
</evidence>
<dbReference type="SMART" id="SM00382">
    <property type="entry name" value="AAA"/>
    <property type="match status" value="1"/>
</dbReference>
<comment type="catalytic activity">
    <reaction evidence="15 16">
        <text>ATP + H2O = ADP + phosphate + H(+)</text>
        <dbReference type="Rhea" id="RHEA:13065"/>
        <dbReference type="ChEBI" id="CHEBI:15377"/>
        <dbReference type="ChEBI" id="CHEBI:15378"/>
        <dbReference type="ChEBI" id="CHEBI:30616"/>
        <dbReference type="ChEBI" id="CHEBI:43474"/>
        <dbReference type="ChEBI" id="CHEBI:456216"/>
        <dbReference type="EC" id="5.6.2.3"/>
    </reaction>
</comment>
<dbReference type="eggNOG" id="KOG0987">
    <property type="taxonomic scope" value="Eukaryota"/>
</dbReference>
<keyword evidence="10" id="KW-0496">Mitochondrion</keyword>
<accession>M7SFF7</accession>
<dbReference type="GO" id="GO:0005730">
    <property type="term" value="C:nucleolus"/>
    <property type="evidence" value="ECO:0007669"/>
    <property type="project" value="UniProtKB-SubCell"/>
</dbReference>
<keyword evidence="20" id="KW-1185">Reference proteome</keyword>
<evidence type="ECO:0000256" key="14">
    <source>
        <dbReference type="ARBA" id="ARBA00023242"/>
    </source>
</evidence>
<dbReference type="InterPro" id="IPR010285">
    <property type="entry name" value="DNA_helicase_pif1-like_DEAD"/>
</dbReference>
<dbReference type="EC" id="5.6.2.3" evidence="16"/>
<dbReference type="GO" id="GO:0005524">
    <property type="term" value="F:ATP binding"/>
    <property type="evidence" value="ECO:0007669"/>
    <property type="project" value="UniProtKB-KW"/>
</dbReference>
<dbReference type="InterPro" id="IPR003593">
    <property type="entry name" value="AAA+_ATPase"/>
</dbReference>
<comment type="similarity">
    <text evidence="16">Belongs to the helicase family.</text>
</comment>
<feature type="compositionally biased region" description="Polar residues" evidence="17">
    <location>
        <begin position="11"/>
        <end position="31"/>
    </location>
</feature>
<keyword evidence="7 16" id="KW-0347">Helicase</keyword>
<keyword evidence="13" id="KW-0413">Isomerase</keyword>
<evidence type="ECO:0000256" key="10">
    <source>
        <dbReference type="ARBA" id="ARBA00023128"/>
    </source>
</evidence>
<dbReference type="InterPro" id="IPR049163">
    <property type="entry name" value="Pif1-like_2B_dom"/>
</dbReference>
<evidence type="ECO:0000256" key="6">
    <source>
        <dbReference type="ARBA" id="ARBA00022801"/>
    </source>
</evidence>
<evidence type="ECO:0000256" key="7">
    <source>
        <dbReference type="ARBA" id="ARBA00022806"/>
    </source>
</evidence>
<evidence type="ECO:0000256" key="4">
    <source>
        <dbReference type="ARBA" id="ARBA00022741"/>
    </source>
</evidence>
<dbReference type="GO" id="GO:0006310">
    <property type="term" value="P:DNA recombination"/>
    <property type="evidence" value="ECO:0007669"/>
    <property type="project" value="UniProtKB-KW"/>
</dbReference>
<dbReference type="PANTHER" id="PTHR47642">
    <property type="entry name" value="ATP-DEPENDENT DNA HELICASE"/>
    <property type="match status" value="1"/>
</dbReference>
<evidence type="ECO:0000256" key="16">
    <source>
        <dbReference type="RuleBase" id="RU363044"/>
    </source>
</evidence>
<dbReference type="GO" id="GO:0043139">
    <property type="term" value="F:5'-3' DNA helicase activity"/>
    <property type="evidence" value="ECO:0007669"/>
    <property type="project" value="UniProtKB-EC"/>
</dbReference>
<keyword evidence="9" id="KW-0238">DNA-binding</keyword>
<protein>
    <recommendedName>
        <fullName evidence="16">ATP-dependent DNA helicase</fullName>
        <ecNumber evidence="16">5.6.2.3</ecNumber>
    </recommendedName>
</protein>
<evidence type="ECO:0000256" key="9">
    <source>
        <dbReference type="ARBA" id="ARBA00023125"/>
    </source>
</evidence>
<feature type="region of interest" description="Disordered" evidence="17">
    <location>
        <begin position="1"/>
        <end position="124"/>
    </location>
</feature>
<evidence type="ECO:0000256" key="17">
    <source>
        <dbReference type="SAM" id="MobiDB-lite"/>
    </source>
</evidence>
<feature type="domain" description="AAA+ ATPase" evidence="18">
    <location>
        <begin position="145"/>
        <end position="353"/>
    </location>
</feature>